<dbReference type="RefSeq" id="WP_137332007.1">
    <property type="nucleotide sequence ID" value="NZ_CP040077.1"/>
</dbReference>
<dbReference type="AlphaFoldDB" id="A0A4P8ILM5"/>
<dbReference type="Gene3D" id="1.10.10.10">
    <property type="entry name" value="Winged helix-like DNA-binding domain superfamily/Winged helix DNA-binding domain"/>
    <property type="match status" value="1"/>
</dbReference>
<dbReference type="Proteomes" id="UP000298656">
    <property type="component" value="Chromosome 1"/>
</dbReference>
<proteinExistence type="inferred from homology"/>
<keyword evidence="7" id="KW-1185">Reference proteome</keyword>
<sequence length="295" mass="32409">MNTVKLELRHIRAFVCVARHLHFARAAEELDVAPPYLTRQIQEAEQLLQVRLFHRTKRSVALTDAGSAYLPEALAALAHLERGQELAERAERGELGRIEVGYVASAAFAGVLQTTLRAFRQANPRIEIALSEVVMDRVPAMLEDGQLDVAYVRPPMHYPEGIQALTAHRDEFVLAVPDDSPLTASSSVPPAQLRDCCFALPEQAFGTLEVGRRGRFQPQLGPRPGSLVAVVACVALGGYVAVVPKTISDCVVLPGVVYRPISGKPIVSEIALAFRRHERAPAVRAFLNYAKQRRQ</sequence>
<name>A0A4P8ILM5_9BURK</name>
<dbReference type="SUPFAM" id="SSF53850">
    <property type="entry name" value="Periplasmic binding protein-like II"/>
    <property type="match status" value="1"/>
</dbReference>
<comment type="similarity">
    <text evidence="1">Belongs to the LysR transcriptional regulatory family.</text>
</comment>
<dbReference type="EMBL" id="CP040077">
    <property type="protein sequence ID" value="QCP49176.1"/>
    <property type="molecule type" value="Genomic_DNA"/>
</dbReference>
<dbReference type="PANTHER" id="PTHR30346:SF30">
    <property type="entry name" value="SMALL NEUTRAL PROTEASE REGULATORY PROTEIN"/>
    <property type="match status" value="1"/>
</dbReference>
<keyword evidence="2" id="KW-0805">Transcription regulation</keyword>
<evidence type="ECO:0000256" key="2">
    <source>
        <dbReference type="ARBA" id="ARBA00023015"/>
    </source>
</evidence>
<dbReference type="InterPro" id="IPR000847">
    <property type="entry name" value="LysR_HTH_N"/>
</dbReference>
<dbReference type="KEGG" id="tvl:FAZ95_08285"/>
<evidence type="ECO:0000313" key="7">
    <source>
        <dbReference type="Proteomes" id="UP000298656"/>
    </source>
</evidence>
<dbReference type="Gene3D" id="3.40.190.10">
    <property type="entry name" value="Periplasmic binding protein-like II"/>
    <property type="match status" value="2"/>
</dbReference>
<dbReference type="FunFam" id="1.10.10.10:FF:000001">
    <property type="entry name" value="LysR family transcriptional regulator"/>
    <property type="match status" value="1"/>
</dbReference>
<evidence type="ECO:0000313" key="6">
    <source>
        <dbReference type="EMBL" id="QCP49176.1"/>
    </source>
</evidence>
<dbReference type="OrthoDB" id="5292387at2"/>
<gene>
    <name evidence="6" type="ORF">FAZ95_08285</name>
</gene>
<accession>A0A4P8ILM5</accession>
<dbReference type="InterPro" id="IPR036390">
    <property type="entry name" value="WH_DNA-bd_sf"/>
</dbReference>
<organism evidence="6 7">
    <name type="scientific">Trinickia violacea</name>
    <dbReference type="NCBI Taxonomy" id="2571746"/>
    <lineage>
        <taxon>Bacteria</taxon>
        <taxon>Pseudomonadati</taxon>
        <taxon>Pseudomonadota</taxon>
        <taxon>Betaproteobacteria</taxon>
        <taxon>Burkholderiales</taxon>
        <taxon>Burkholderiaceae</taxon>
        <taxon>Trinickia</taxon>
    </lineage>
</organism>
<keyword evidence="4" id="KW-0804">Transcription</keyword>
<dbReference type="CDD" id="cd08414">
    <property type="entry name" value="PBP2_LTTR_aromatics_like"/>
    <property type="match status" value="1"/>
</dbReference>
<evidence type="ECO:0000256" key="4">
    <source>
        <dbReference type="ARBA" id="ARBA00023163"/>
    </source>
</evidence>
<dbReference type="PANTHER" id="PTHR30346">
    <property type="entry name" value="TRANSCRIPTIONAL DUAL REGULATOR HCAR-RELATED"/>
    <property type="match status" value="1"/>
</dbReference>
<dbReference type="Pfam" id="PF03466">
    <property type="entry name" value="LysR_substrate"/>
    <property type="match status" value="1"/>
</dbReference>
<dbReference type="GO" id="GO:0003677">
    <property type="term" value="F:DNA binding"/>
    <property type="evidence" value="ECO:0007669"/>
    <property type="project" value="UniProtKB-KW"/>
</dbReference>
<protein>
    <submittedName>
        <fullName evidence="6">LysR family transcriptional regulator</fullName>
    </submittedName>
</protein>
<evidence type="ECO:0000259" key="5">
    <source>
        <dbReference type="PROSITE" id="PS50931"/>
    </source>
</evidence>
<dbReference type="PROSITE" id="PS50931">
    <property type="entry name" value="HTH_LYSR"/>
    <property type="match status" value="1"/>
</dbReference>
<reference evidence="6 7" key="1">
    <citation type="submission" date="2019-05" db="EMBL/GenBank/DDBJ databases">
        <title>Burkholderia sp. DHOD12, isolated from subtropical forest soil.</title>
        <authorList>
            <person name="Gao Z.-H."/>
            <person name="Qiu L.-H."/>
        </authorList>
    </citation>
    <scope>NUCLEOTIDE SEQUENCE [LARGE SCALE GENOMIC DNA]</scope>
    <source>
        <strain evidence="6 7">DHOD12</strain>
    </source>
</reference>
<evidence type="ECO:0000256" key="1">
    <source>
        <dbReference type="ARBA" id="ARBA00009437"/>
    </source>
</evidence>
<keyword evidence="3" id="KW-0238">DNA-binding</keyword>
<evidence type="ECO:0000256" key="3">
    <source>
        <dbReference type="ARBA" id="ARBA00023125"/>
    </source>
</evidence>
<dbReference type="SUPFAM" id="SSF46785">
    <property type="entry name" value="Winged helix' DNA-binding domain"/>
    <property type="match status" value="1"/>
</dbReference>
<dbReference type="InterPro" id="IPR005119">
    <property type="entry name" value="LysR_subst-bd"/>
</dbReference>
<dbReference type="InterPro" id="IPR036388">
    <property type="entry name" value="WH-like_DNA-bd_sf"/>
</dbReference>
<dbReference type="Pfam" id="PF00126">
    <property type="entry name" value="HTH_1"/>
    <property type="match status" value="1"/>
</dbReference>
<dbReference type="GO" id="GO:0003700">
    <property type="term" value="F:DNA-binding transcription factor activity"/>
    <property type="evidence" value="ECO:0007669"/>
    <property type="project" value="InterPro"/>
</dbReference>
<feature type="domain" description="HTH lysR-type" evidence="5">
    <location>
        <begin position="6"/>
        <end position="63"/>
    </location>
</feature>
<dbReference type="GO" id="GO:0032993">
    <property type="term" value="C:protein-DNA complex"/>
    <property type="evidence" value="ECO:0007669"/>
    <property type="project" value="TreeGrafter"/>
</dbReference>